<dbReference type="EMBL" id="FTOA01000004">
    <property type="protein sequence ID" value="SIS84721.1"/>
    <property type="molecule type" value="Genomic_DNA"/>
</dbReference>
<accession>A0A1N7MFG4</accession>
<reference evidence="2 3" key="1">
    <citation type="submission" date="2017-01" db="EMBL/GenBank/DDBJ databases">
        <authorList>
            <person name="Mah S.A."/>
            <person name="Swanson W.J."/>
            <person name="Moy G.W."/>
            <person name="Vacquier V.D."/>
        </authorList>
    </citation>
    <scope>NUCLEOTIDE SEQUENCE [LARGE SCALE GENOMIC DNA]</scope>
    <source>
        <strain evidence="2 3">DSM 11589</strain>
    </source>
</reference>
<keyword evidence="1" id="KW-1133">Transmembrane helix</keyword>
<name>A0A1N7MFG4_9PROT</name>
<dbReference type="OrthoDB" id="5398721at2"/>
<protein>
    <submittedName>
        <fullName evidence="2">Uncharacterized protein</fullName>
    </submittedName>
</protein>
<sequence length="169" mass="18484">MTRQRVAKGLRLSGVAAMVGVILLGPIALAWRESDLDRWRTLIPASSQVFAVIETVKGNQVTLRTLNTVSSPDNLIRLPFNSLVSATAFPSRPDAMRQEICVTRVQPFVALAMNKNAFMDRNGLHCLGSIADARGTIGLPMETIKPETVVTIRLNGDWTLDTKETGEQP</sequence>
<evidence type="ECO:0000256" key="1">
    <source>
        <dbReference type="SAM" id="Phobius"/>
    </source>
</evidence>
<dbReference type="AlphaFoldDB" id="A0A1N7MFG4"/>
<keyword evidence="1" id="KW-0472">Membrane</keyword>
<keyword evidence="1" id="KW-0812">Transmembrane</keyword>
<keyword evidence="3" id="KW-1185">Reference proteome</keyword>
<feature type="transmembrane region" description="Helical" evidence="1">
    <location>
        <begin position="12"/>
        <end position="31"/>
    </location>
</feature>
<proteinExistence type="predicted"/>
<evidence type="ECO:0000313" key="3">
    <source>
        <dbReference type="Proteomes" id="UP000185678"/>
    </source>
</evidence>
<organism evidence="2 3">
    <name type="scientific">Insolitispirillum peregrinum</name>
    <dbReference type="NCBI Taxonomy" id="80876"/>
    <lineage>
        <taxon>Bacteria</taxon>
        <taxon>Pseudomonadati</taxon>
        <taxon>Pseudomonadota</taxon>
        <taxon>Alphaproteobacteria</taxon>
        <taxon>Rhodospirillales</taxon>
        <taxon>Novispirillaceae</taxon>
        <taxon>Insolitispirillum</taxon>
    </lineage>
</organism>
<dbReference type="RefSeq" id="WP_076400543.1">
    <property type="nucleotide sequence ID" value="NZ_FTOA01000004.1"/>
</dbReference>
<evidence type="ECO:0000313" key="2">
    <source>
        <dbReference type="EMBL" id="SIS84721.1"/>
    </source>
</evidence>
<dbReference type="Proteomes" id="UP000185678">
    <property type="component" value="Unassembled WGS sequence"/>
</dbReference>
<dbReference type="STRING" id="80876.SAMN05421779_10485"/>
<gene>
    <name evidence="2" type="ORF">SAMN05421779_10485</name>
</gene>